<keyword evidence="1" id="KW-0732">Signal</keyword>
<dbReference type="EMBL" id="JAUQSY010000019">
    <property type="protein sequence ID" value="MDO7877439.1"/>
    <property type="molecule type" value="Genomic_DNA"/>
</dbReference>
<keyword evidence="3" id="KW-1185">Reference proteome</keyword>
<dbReference type="Proteomes" id="UP001176429">
    <property type="component" value="Unassembled WGS sequence"/>
</dbReference>
<feature type="chain" id="PRO_5047099715" evidence="1">
    <location>
        <begin position="18"/>
        <end position="162"/>
    </location>
</feature>
<name>A0ABT9BGP6_9BACT</name>
<proteinExistence type="predicted"/>
<dbReference type="RefSeq" id="WP_305008867.1">
    <property type="nucleotide sequence ID" value="NZ_JAUQSY010000019.1"/>
</dbReference>
<sequence length="162" mass="16995">MRCLAFLLCLLSGPVVAQTTPASLPAPVAVLAPPTARTAADTVKALHQLFKRRRRNGGYLVSGAIAADLVLAGVSTISENNESKGSSGGGGYGNIGGSGPLLQFGMGGYALLWGVALAPVAGVGVQQLIAYSPRHEAKVIASYERTHQLPARWQRRVRKHLR</sequence>
<accession>A0ABT9BGP6</accession>
<reference evidence="2" key="1">
    <citation type="submission" date="2023-07" db="EMBL/GenBank/DDBJ databases">
        <authorList>
            <person name="Kim M.K."/>
        </authorList>
    </citation>
    <scope>NUCLEOTIDE SEQUENCE</scope>
    <source>
        <strain evidence="2">ASUV-10-1</strain>
    </source>
</reference>
<gene>
    <name evidence="2" type="ORF">Q5H93_22045</name>
</gene>
<evidence type="ECO:0000256" key="1">
    <source>
        <dbReference type="SAM" id="SignalP"/>
    </source>
</evidence>
<evidence type="ECO:0000313" key="2">
    <source>
        <dbReference type="EMBL" id="MDO7877439.1"/>
    </source>
</evidence>
<feature type="signal peptide" evidence="1">
    <location>
        <begin position="1"/>
        <end position="17"/>
    </location>
</feature>
<organism evidence="2 3">
    <name type="scientific">Hymenobacter aranciens</name>
    <dbReference type="NCBI Taxonomy" id="3063996"/>
    <lineage>
        <taxon>Bacteria</taxon>
        <taxon>Pseudomonadati</taxon>
        <taxon>Bacteroidota</taxon>
        <taxon>Cytophagia</taxon>
        <taxon>Cytophagales</taxon>
        <taxon>Hymenobacteraceae</taxon>
        <taxon>Hymenobacter</taxon>
    </lineage>
</organism>
<comment type="caution">
    <text evidence="2">The sequence shown here is derived from an EMBL/GenBank/DDBJ whole genome shotgun (WGS) entry which is preliminary data.</text>
</comment>
<evidence type="ECO:0000313" key="3">
    <source>
        <dbReference type="Proteomes" id="UP001176429"/>
    </source>
</evidence>
<protein>
    <submittedName>
        <fullName evidence="2">Uncharacterized protein</fullName>
    </submittedName>
</protein>